<dbReference type="EMBL" id="CR522870">
    <property type="protein sequence ID" value="CAG37298.1"/>
    <property type="molecule type" value="Genomic_DNA"/>
</dbReference>
<reference evidence="2" key="1">
    <citation type="journal article" date="2004" name="Environ. Microbiol.">
        <title>The genome of Desulfotalea psychrophila, a sulfate-reducing bacterium from permanently cold Arctic sediments.</title>
        <authorList>
            <person name="Rabus R."/>
            <person name="Ruepp A."/>
            <person name="Frickey T."/>
            <person name="Rattei T."/>
            <person name="Fartmann B."/>
            <person name="Stark M."/>
            <person name="Bauer M."/>
            <person name="Zibat A."/>
            <person name="Lombardot T."/>
            <person name="Becker I."/>
            <person name="Amann J."/>
            <person name="Gellner K."/>
            <person name="Teeling H."/>
            <person name="Leuschner W.D."/>
            <person name="Gloeckner F.-O."/>
            <person name="Lupas A.N."/>
            <person name="Amann R."/>
            <person name="Klenk H.-P."/>
        </authorList>
    </citation>
    <scope>NUCLEOTIDE SEQUENCE [LARGE SCALE GENOMIC DNA]</scope>
    <source>
        <strain evidence="2">DSM 12343 / LSv54</strain>
    </source>
</reference>
<keyword evidence="2" id="KW-1185">Reference proteome</keyword>
<dbReference type="HOGENOM" id="CLU_2733497_0_0_7"/>
<dbReference type="STRING" id="177439.DP2569"/>
<name>Q6AK28_DESPS</name>
<proteinExistence type="predicted"/>
<sequence length="71" mass="8365">MVWLSPLLFSRVICQLIVPGDQPEIRPSLLVLSKITERLQAVKAFFFSYEKVLVLFLENKQYLSYSWIVPY</sequence>
<protein>
    <submittedName>
        <fullName evidence="1">Uncharacterized protein</fullName>
    </submittedName>
</protein>
<evidence type="ECO:0000313" key="1">
    <source>
        <dbReference type="EMBL" id="CAG37298.1"/>
    </source>
</evidence>
<dbReference type="KEGG" id="dps:DP2569"/>
<gene>
    <name evidence="1" type="ordered locus">DP2569</name>
</gene>
<dbReference type="AlphaFoldDB" id="Q6AK28"/>
<accession>Q6AK28</accession>
<organism evidence="1 2">
    <name type="scientific">Desulfotalea psychrophila (strain LSv54 / DSM 12343)</name>
    <dbReference type="NCBI Taxonomy" id="177439"/>
    <lineage>
        <taxon>Bacteria</taxon>
        <taxon>Pseudomonadati</taxon>
        <taxon>Thermodesulfobacteriota</taxon>
        <taxon>Desulfobulbia</taxon>
        <taxon>Desulfobulbales</taxon>
        <taxon>Desulfocapsaceae</taxon>
        <taxon>Desulfotalea</taxon>
    </lineage>
</organism>
<dbReference type="Proteomes" id="UP000000602">
    <property type="component" value="Chromosome"/>
</dbReference>
<evidence type="ECO:0000313" key="2">
    <source>
        <dbReference type="Proteomes" id="UP000000602"/>
    </source>
</evidence>